<dbReference type="InterPro" id="IPR013555">
    <property type="entry name" value="TRP_dom"/>
</dbReference>
<keyword evidence="6" id="KW-0472">Membrane</keyword>
<dbReference type="GO" id="GO:0051480">
    <property type="term" value="P:regulation of cytosolic calcium ion concentration"/>
    <property type="evidence" value="ECO:0007669"/>
    <property type="project" value="TreeGrafter"/>
</dbReference>
<evidence type="ECO:0000256" key="1">
    <source>
        <dbReference type="ARBA" id="ARBA00022448"/>
    </source>
</evidence>
<dbReference type="Pfam" id="PF13857">
    <property type="entry name" value="Ank_5"/>
    <property type="match status" value="1"/>
</dbReference>
<dbReference type="InterPro" id="IPR036770">
    <property type="entry name" value="Ankyrin_rpt-contain_sf"/>
</dbReference>
<proteinExistence type="predicted"/>
<feature type="transmembrane region" description="Helical" evidence="6">
    <location>
        <begin position="297"/>
        <end position="317"/>
    </location>
</feature>
<reference evidence="9" key="1">
    <citation type="submission" date="2025-08" db="UniProtKB">
        <authorList>
            <consortium name="RefSeq"/>
        </authorList>
    </citation>
    <scope>IDENTIFICATION</scope>
</reference>
<keyword evidence="3" id="KW-0406">Ion transport</keyword>
<feature type="domain" description="Transient receptor ion channel" evidence="7">
    <location>
        <begin position="164"/>
        <end position="207"/>
    </location>
</feature>
<keyword evidence="6" id="KW-0812">Transmembrane</keyword>
<evidence type="ECO:0000256" key="3">
    <source>
        <dbReference type="ARBA" id="ARBA00023065"/>
    </source>
</evidence>
<dbReference type="InterPro" id="IPR002153">
    <property type="entry name" value="TRPC_channel"/>
</dbReference>
<dbReference type="PROSITE" id="PS50297">
    <property type="entry name" value="ANK_REP_REGION"/>
    <property type="match status" value="1"/>
</dbReference>
<evidence type="ECO:0000256" key="6">
    <source>
        <dbReference type="SAM" id="Phobius"/>
    </source>
</evidence>
<evidence type="ECO:0000259" key="7">
    <source>
        <dbReference type="SMART" id="SM01420"/>
    </source>
</evidence>
<dbReference type="GO" id="GO:0015279">
    <property type="term" value="F:store-operated calcium channel activity"/>
    <property type="evidence" value="ECO:0007669"/>
    <property type="project" value="TreeGrafter"/>
</dbReference>
<accession>A0A9B2JQB2</accession>
<dbReference type="Gene3D" id="1.25.40.20">
    <property type="entry name" value="Ankyrin repeat-containing domain"/>
    <property type="match status" value="1"/>
</dbReference>
<keyword evidence="8" id="KW-1185">Reference proteome</keyword>
<dbReference type="KEGG" id="bter:100648376"/>
<name>A0A9B2JQB2_BOMTE</name>
<keyword evidence="1" id="KW-0813">Transport</keyword>
<dbReference type="Proteomes" id="UP000835206">
    <property type="component" value="Chromosome 15"/>
</dbReference>
<keyword evidence="6" id="KW-1133">Transmembrane helix</keyword>
<dbReference type="AlphaFoldDB" id="A0A9B2JQB2"/>
<dbReference type="OrthoDB" id="2373987at2759"/>
<evidence type="ECO:0000256" key="5">
    <source>
        <dbReference type="PROSITE-ProRule" id="PRU00023"/>
    </source>
</evidence>
<gene>
    <name evidence="9" type="primary">LOC100648376</name>
</gene>
<dbReference type="GeneID" id="100648376"/>
<dbReference type="InterPro" id="IPR002110">
    <property type="entry name" value="Ankyrin_rpt"/>
</dbReference>
<dbReference type="PANTHER" id="PTHR10117:SF54">
    <property type="entry name" value="TRANSIENT RECEPTOR POTENTIAL-GAMMA PROTEIN"/>
    <property type="match status" value="1"/>
</dbReference>
<dbReference type="SMART" id="SM01420">
    <property type="entry name" value="TRP_2"/>
    <property type="match status" value="1"/>
</dbReference>
<dbReference type="PROSITE" id="PS50088">
    <property type="entry name" value="ANK_REPEAT"/>
    <property type="match status" value="1"/>
</dbReference>
<dbReference type="GO" id="GO:0034703">
    <property type="term" value="C:cation channel complex"/>
    <property type="evidence" value="ECO:0007669"/>
    <property type="project" value="TreeGrafter"/>
</dbReference>
<keyword evidence="4" id="KW-0407">Ion channel</keyword>
<keyword evidence="2" id="KW-0677">Repeat</keyword>
<evidence type="ECO:0000256" key="2">
    <source>
        <dbReference type="ARBA" id="ARBA00022737"/>
    </source>
</evidence>
<dbReference type="RefSeq" id="XP_012172864.1">
    <property type="nucleotide sequence ID" value="XM_012317474.2"/>
</dbReference>
<feature type="transmembrane region" description="Helical" evidence="6">
    <location>
        <begin position="329"/>
        <end position="348"/>
    </location>
</feature>
<dbReference type="Pfam" id="PF08344">
    <property type="entry name" value="TRP_2"/>
    <property type="match status" value="1"/>
</dbReference>
<keyword evidence="5" id="KW-0040">ANK repeat</keyword>
<evidence type="ECO:0000256" key="4">
    <source>
        <dbReference type="ARBA" id="ARBA00023303"/>
    </source>
</evidence>
<evidence type="ECO:0000313" key="9">
    <source>
        <dbReference type="RefSeq" id="XP_012172864.1"/>
    </source>
</evidence>
<dbReference type="SUPFAM" id="SSF48403">
    <property type="entry name" value="Ankyrin repeat"/>
    <property type="match status" value="1"/>
</dbReference>
<feature type="repeat" description="ANK" evidence="5">
    <location>
        <begin position="58"/>
        <end position="79"/>
    </location>
</feature>
<dbReference type="GO" id="GO:0005886">
    <property type="term" value="C:plasma membrane"/>
    <property type="evidence" value="ECO:0007669"/>
    <property type="project" value="TreeGrafter"/>
</dbReference>
<evidence type="ECO:0000313" key="8">
    <source>
        <dbReference type="Proteomes" id="UP000835206"/>
    </source>
</evidence>
<dbReference type="SMART" id="SM00248">
    <property type="entry name" value="ANK"/>
    <property type="match status" value="2"/>
</dbReference>
<dbReference type="PANTHER" id="PTHR10117">
    <property type="entry name" value="TRANSIENT RECEPTOR POTENTIAL CHANNEL"/>
    <property type="match status" value="1"/>
</dbReference>
<organism evidence="8 9">
    <name type="scientific">Bombus terrestris</name>
    <name type="common">Buff-tailed bumblebee</name>
    <name type="synonym">Apis terrestris</name>
    <dbReference type="NCBI Taxonomy" id="30195"/>
    <lineage>
        <taxon>Eukaryota</taxon>
        <taxon>Metazoa</taxon>
        <taxon>Ecdysozoa</taxon>
        <taxon>Arthropoda</taxon>
        <taxon>Hexapoda</taxon>
        <taxon>Insecta</taxon>
        <taxon>Pterygota</taxon>
        <taxon>Neoptera</taxon>
        <taxon>Endopterygota</taxon>
        <taxon>Hymenoptera</taxon>
        <taxon>Apocrita</taxon>
        <taxon>Aculeata</taxon>
        <taxon>Apoidea</taxon>
        <taxon>Anthophila</taxon>
        <taxon>Apidae</taxon>
        <taxon>Bombus</taxon>
        <taxon>Bombus</taxon>
    </lineage>
</organism>
<protein>
    <submittedName>
        <fullName evidence="9">Short transient receptor potential channel 4-like</fullName>
    </submittedName>
</protein>
<dbReference type="GO" id="GO:0070679">
    <property type="term" value="F:inositol 1,4,5 trisphosphate binding"/>
    <property type="evidence" value="ECO:0007669"/>
    <property type="project" value="TreeGrafter"/>
</dbReference>
<sequence>MSQEVNQGDLPRESAVMISYLQELEKHFFELVAHGNVPDVREFLENNPQFNINAVDFQGVTALHIAVSDRNTPMVEYLLTHPDIDPSDTHLHAIRDNEIKIAMIILNKLNDLSPGLEYAGITRSADFPDEATPLAIAAQYGHFEMISMLRNRLHFLPKPHPPSCNCKECKAVANPAYICQIVDDPILEAFNLSYELRKAAEFVREFYHDYIELAENVMQFATDLIDCARSVDEVEVILKQSTGFAHSYKFIYPRLLFALHNTQRTFVAHPNVQQLITSKWIDGWYEWKIMNPWMKSLFILMRIFMLPVILVVVLVAPNSKRSKFWQSPVNKFISSTASYLVFLLIVFLQSNVDKTEQLRGPPNSGIPYYLISTHRTEIEQ</sequence>